<evidence type="ECO:0000259" key="2">
    <source>
        <dbReference type="Pfam" id="PF03703"/>
    </source>
</evidence>
<feature type="transmembrane region" description="Helical" evidence="1">
    <location>
        <begin position="337"/>
        <end position="357"/>
    </location>
</feature>
<dbReference type="InterPro" id="IPR005182">
    <property type="entry name" value="YdbS-like_PH"/>
</dbReference>
<keyword evidence="4" id="KW-1185">Reference proteome</keyword>
<reference evidence="3" key="1">
    <citation type="submission" date="2020-09" db="EMBL/GenBank/DDBJ databases">
        <title>Hoyosella lacisalsi sp. nov., a halotolerant actinobacterium isolated from soil of Lake Gudzhirganskoe.</title>
        <authorList>
            <person name="Yang Q."/>
            <person name="Guo P.Y."/>
            <person name="Liu S.W."/>
            <person name="Li F.N."/>
            <person name="Sun C.H."/>
        </authorList>
    </citation>
    <scope>NUCLEOTIDE SEQUENCE</scope>
    <source>
        <strain evidence="3">G463</strain>
    </source>
</reference>
<keyword evidence="1" id="KW-1133">Transmembrane helix</keyword>
<protein>
    <submittedName>
        <fullName evidence="3">PH domain-containing protein</fullName>
    </submittedName>
</protein>
<feature type="transmembrane region" description="Helical" evidence="1">
    <location>
        <begin position="31"/>
        <end position="49"/>
    </location>
</feature>
<dbReference type="Pfam" id="PF03703">
    <property type="entry name" value="bPH_2"/>
    <property type="match status" value="1"/>
</dbReference>
<evidence type="ECO:0000256" key="1">
    <source>
        <dbReference type="SAM" id="Phobius"/>
    </source>
</evidence>
<organism evidence="3 4">
    <name type="scientific">Lolliginicoccus lacisalsi</name>
    <dbReference type="NCBI Taxonomy" id="2742202"/>
    <lineage>
        <taxon>Bacteria</taxon>
        <taxon>Bacillati</taxon>
        <taxon>Actinomycetota</taxon>
        <taxon>Actinomycetes</taxon>
        <taxon>Mycobacteriales</taxon>
        <taxon>Hoyosellaceae</taxon>
        <taxon>Lolliginicoccus</taxon>
    </lineage>
</organism>
<dbReference type="EMBL" id="JACYWE010000003">
    <property type="protein sequence ID" value="MBD8506270.1"/>
    <property type="molecule type" value="Genomic_DNA"/>
</dbReference>
<dbReference type="PANTHER" id="PTHR34473:SF2">
    <property type="entry name" value="UPF0699 TRANSMEMBRANE PROTEIN YDBT"/>
    <property type="match status" value="1"/>
</dbReference>
<dbReference type="PANTHER" id="PTHR34473">
    <property type="entry name" value="UPF0699 TRANSMEMBRANE PROTEIN YDBS"/>
    <property type="match status" value="1"/>
</dbReference>
<gene>
    <name evidence="3" type="ORF">HT102_07220</name>
</gene>
<evidence type="ECO:0000313" key="4">
    <source>
        <dbReference type="Proteomes" id="UP000642993"/>
    </source>
</evidence>
<evidence type="ECO:0000313" key="3">
    <source>
        <dbReference type="EMBL" id="MBD8506270.1"/>
    </source>
</evidence>
<dbReference type="AlphaFoldDB" id="A0A927PKQ1"/>
<comment type="caution">
    <text evidence="3">The sequence shown here is derived from an EMBL/GenBank/DDBJ whole genome shotgun (WGS) entry which is preliminary data.</text>
</comment>
<keyword evidence="1" id="KW-0812">Transmembrane</keyword>
<sequence>MLLVKPVTAGFRALPALVVPLILGAQTGNPAFLLIAIVGLVYVATIDWLTTRYRVGPEHVQLKRGLLQRNVLSVPRSRVRSVDTHATVLHRILGLTVLRIGTGTDDSGFELDAIAAEAVPELRAVLLVSGPPAASDDPEPETGPGSEIADWQASWMRYAPLGYTGLVAIGAGLGLFFQSGAAIDRIADSGLAQDAASLGRELGPLVASAMAVLLVLVAASAIAIARYILSYSGFTLHDDGHVLRVEHGLLTTRESTLDRRRLRGVSIEEPVLLRLGGGARARAIMTGIGESSGTSALVLPDAPRQRAQQVAAAVVGDPGVMHVALRGHGSAAFRRRMFRAVAPPAIVLAALAIAVLAGASVPWWAWLAAGLLLAASTGLGVDRYRSLGHATPAGWLVCQSGSLLRSRDMVDAEGIVGWSVRQTFFQRRSGLATLTAATPAGADAYQVIDVPEPWAWDIIAAVTPRMIQSLPRATR</sequence>
<feature type="transmembrane region" description="Helical" evidence="1">
    <location>
        <begin position="203"/>
        <end position="229"/>
    </location>
</feature>
<feature type="transmembrane region" description="Helical" evidence="1">
    <location>
        <begin position="161"/>
        <end position="183"/>
    </location>
</feature>
<dbReference type="Proteomes" id="UP000642993">
    <property type="component" value="Unassembled WGS sequence"/>
</dbReference>
<dbReference type="InterPro" id="IPR014529">
    <property type="entry name" value="UCP026631"/>
</dbReference>
<dbReference type="PIRSF" id="PIRSF026631">
    <property type="entry name" value="UCP026631"/>
    <property type="match status" value="1"/>
</dbReference>
<name>A0A927PKQ1_9ACTN</name>
<accession>A0A927PKQ1</accession>
<feature type="domain" description="YdbS-like PH" evidence="2">
    <location>
        <begin position="48"/>
        <end position="124"/>
    </location>
</feature>
<proteinExistence type="predicted"/>
<keyword evidence="1" id="KW-0472">Membrane</keyword>